<dbReference type="AlphaFoldDB" id="A0A453QXV1"/>
<evidence type="ECO:0000313" key="2">
    <source>
        <dbReference type="Proteomes" id="UP000015105"/>
    </source>
</evidence>
<dbReference type="Proteomes" id="UP000015105">
    <property type="component" value="Chromosome 7D"/>
</dbReference>
<evidence type="ECO:0000313" key="1">
    <source>
        <dbReference type="EnsemblPlants" id="AET7Gv20370200.1"/>
    </source>
</evidence>
<reference evidence="1" key="4">
    <citation type="submission" date="2019-03" db="UniProtKB">
        <authorList>
            <consortium name="EnsemblPlants"/>
        </authorList>
    </citation>
    <scope>IDENTIFICATION</scope>
</reference>
<reference evidence="1" key="3">
    <citation type="journal article" date="2017" name="Nature">
        <title>Genome sequence of the progenitor of the wheat D genome Aegilops tauschii.</title>
        <authorList>
            <person name="Luo M.C."/>
            <person name="Gu Y.Q."/>
            <person name="Puiu D."/>
            <person name="Wang H."/>
            <person name="Twardziok S.O."/>
            <person name="Deal K.R."/>
            <person name="Huo N."/>
            <person name="Zhu T."/>
            <person name="Wang L."/>
            <person name="Wang Y."/>
            <person name="McGuire P.E."/>
            <person name="Liu S."/>
            <person name="Long H."/>
            <person name="Ramasamy R.K."/>
            <person name="Rodriguez J.C."/>
            <person name="Van S.L."/>
            <person name="Yuan L."/>
            <person name="Wang Z."/>
            <person name="Xia Z."/>
            <person name="Xiao L."/>
            <person name="Anderson O.D."/>
            <person name="Ouyang S."/>
            <person name="Liang Y."/>
            <person name="Zimin A.V."/>
            <person name="Pertea G."/>
            <person name="Qi P."/>
            <person name="Bennetzen J.L."/>
            <person name="Dai X."/>
            <person name="Dawson M.W."/>
            <person name="Muller H.G."/>
            <person name="Kugler K."/>
            <person name="Rivarola-Duarte L."/>
            <person name="Spannagl M."/>
            <person name="Mayer K.F.X."/>
            <person name="Lu F.H."/>
            <person name="Bevan M.W."/>
            <person name="Leroy P."/>
            <person name="Li P."/>
            <person name="You F.M."/>
            <person name="Sun Q."/>
            <person name="Liu Z."/>
            <person name="Lyons E."/>
            <person name="Wicker T."/>
            <person name="Salzberg S.L."/>
            <person name="Devos K.M."/>
            <person name="Dvorak J."/>
        </authorList>
    </citation>
    <scope>NUCLEOTIDE SEQUENCE [LARGE SCALE GENOMIC DNA]</scope>
    <source>
        <strain evidence="1">cv. AL8/78</strain>
    </source>
</reference>
<reference evidence="1" key="5">
    <citation type="journal article" date="2021" name="G3 (Bethesda)">
        <title>Aegilops tauschii genome assembly Aet v5.0 features greater sequence contiguity and improved annotation.</title>
        <authorList>
            <person name="Wang L."/>
            <person name="Zhu T."/>
            <person name="Rodriguez J.C."/>
            <person name="Deal K.R."/>
            <person name="Dubcovsky J."/>
            <person name="McGuire P.E."/>
            <person name="Lux T."/>
            <person name="Spannagl M."/>
            <person name="Mayer K.F.X."/>
            <person name="Baldrich P."/>
            <person name="Meyers B.C."/>
            <person name="Huo N."/>
            <person name="Gu Y.Q."/>
            <person name="Zhou H."/>
            <person name="Devos K.M."/>
            <person name="Bennetzen J.L."/>
            <person name="Unver T."/>
            <person name="Budak H."/>
            <person name="Gulick P.J."/>
            <person name="Galiba G."/>
            <person name="Kalapos B."/>
            <person name="Nelson D.R."/>
            <person name="Li P."/>
            <person name="You F.M."/>
            <person name="Luo M.C."/>
            <person name="Dvorak J."/>
        </authorList>
    </citation>
    <scope>NUCLEOTIDE SEQUENCE [LARGE SCALE GENOMIC DNA]</scope>
    <source>
        <strain evidence="1">cv. AL8/78</strain>
    </source>
</reference>
<proteinExistence type="predicted"/>
<protein>
    <submittedName>
        <fullName evidence="1">Uncharacterized protein</fullName>
    </submittedName>
</protein>
<organism evidence="1 2">
    <name type="scientific">Aegilops tauschii subsp. strangulata</name>
    <name type="common">Goatgrass</name>
    <dbReference type="NCBI Taxonomy" id="200361"/>
    <lineage>
        <taxon>Eukaryota</taxon>
        <taxon>Viridiplantae</taxon>
        <taxon>Streptophyta</taxon>
        <taxon>Embryophyta</taxon>
        <taxon>Tracheophyta</taxon>
        <taxon>Spermatophyta</taxon>
        <taxon>Magnoliopsida</taxon>
        <taxon>Liliopsida</taxon>
        <taxon>Poales</taxon>
        <taxon>Poaceae</taxon>
        <taxon>BOP clade</taxon>
        <taxon>Pooideae</taxon>
        <taxon>Triticodae</taxon>
        <taxon>Triticeae</taxon>
        <taxon>Triticinae</taxon>
        <taxon>Aegilops</taxon>
    </lineage>
</organism>
<dbReference type="Gramene" id="AET7Gv20370200.1">
    <property type="protein sequence ID" value="AET7Gv20370200.1"/>
    <property type="gene ID" value="AET7Gv20370200"/>
</dbReference>
<name>A0A453QXV1_AEGTS</name>
<accession>A0A453QXV1</accession>
<keyword evidence="2" id="KW-1185">Reference proteome</keyword>
<sequence length="77" mass="9412">MNVSRLVSVLQWYRDICLKLLFLNFVSFCNRKALYCWWFWCFYANIHFLKSTEDGLIFYFRGIRFQINIEVGPLCLQ</sequence>
<reference evidence="2" key="1">
    <citation type="journal article" date="2014" name="Science">
        <title>Ancient hybridizations among the ancestral genomes of bread wheat.</title>
        <authorList>
            <consortium name="International Wheat Genome Sequencing Consortium,"/>
            <person name="Marcussen T."/>
            <person name="Sandve S.R."/>
            <person name="Heier L."/>
            <person name="Spannagl M."/>
            <person name="Pfeifer M."/>
            <person name="Jakobsen K.S."/>
            <person name="Wulff B.B."/>
            <person name="Steuernagel B."/>
            <person name="Mayer K.F."/>
            <person name="Olsen O.A."/>
        </authorList>
    </citation>
    <scope>NUCLEOTIDE SEQUENCE [LARGE SCALE GENOMIC DNA]</scope>
    <source>
        <strain evidence="2">cv. AL8/78</strain>
    </source>
</reference>
<dbReference type="EnsemblPlants" id="AET7Gv20370200.1">
    <property type="protein sequence ID" value="AET7Gv20370200.1"/>
    <property type="gene ID" value="AET7Gv20370200"/>
</dbReference>
<reference evidence="2" key="2">
    <citation type="journal article" date="2017" name="Nat. Plants">
        <title>The Aegilops tauschii genome reveals multiple impacts of transposons.</title>
        <authorList>
            <person name="Zhao G."/>
            <person name="Zou C."/>
            <person name="Li K."/>
            <person name="Wang K."/>
            <person name="Li T."/>
            <person name="Gao L."/>
            <person name="Zhang X."/>
            <person name="Wang H."/>
            <person name="Yang Z."/>
            <person name="Liu X."/>
            <person name="Jiang W."/>
            <person name="Mao L."/>
            <person name="Kong X."/>
            <person name="Jiao Y."/>
            <person name="Jia J."/>
        </authorList>
    </citation>
    <scope>NUCLEOTIDE SEQUENCE [LARGE SCALE GENOMIC DNA]</scope>
    <source>
        <strain evidence="2">cv. AL8/78</strain>
    </source>
</reference>